<feature type="signal peptide" evidence="2">
    <location>
        <begin position="1"/>
        <end position="19"/>
    </location>
</feature>
<evidence type="ECO:0000313" key="3">
    <source>
        <dbReference type="EMBL" id="EAL68541.1"/>
    </source>
</evidence>
<feature type="region of interest" description="Disordered" evidence="1">
    <location>
        <begin position="225"/>
        <end position="251"/>
    </location>
</feature>
<dbReference type="EMBL" id="AAFI02000022">
    <property type="protein sequence ID" value="EAL68541.1"/>
    <property type="molecule type" value="Genomic_DNA"/>
</dbReference>
<proteinExistence type="predicted"/>
<accession>Q86KU1</accession>
<keyword evidence="4" id="KW-1185">Reference proteome</keyword>
<evidence type="ECO:0000256" key="2">
    <source>
        <dbReference type="SAM" id="SignalP"/>
    </source>
</evidence>
<keyword evidence="2" id="KW-0732">Signal</keyword>
<sequence length="271" mass="30989">MIIILIVFIILTFNNIVKSEVIQFIEWDNITQINNLHLEFKMGSTVLFSVSNNTGDHNIVIKESFFNSSETLIKSPILNFNNNQIYFIYTFIKDGNYLITDDFSKNSMDIKISSPQFNQQSSNSSKSLNYDSLNNITFSSSSNDNDGNSNEISQENENLDFNKFFKDSKEELNYTYSTNLNNKKSIYDFFSNFTISSSNSTIKNSTKSKKPTTIIVRSHHNENSDILLNSDSNSNSNSISNQNSHQNSNSNSIQPPSIYYLIIYVSILFIF</sequence>
<dbReference type="InParanoid" id="Q86KU1"/>
<dbReference type="KEGG" id="ddi:DDB_G0277735"/>
<name>Q86KU1_DICDI</name>
<dbReference type="AlphaFoldDB" id="Q86KU1"/>
<gene>
    <name evidence="3" type="ORF">DDB_G0277735</name>
</gene>
<dbReference type="VEuPathDB" id="AmoebaDB:DDB_G0277735"/>
<organism evidence="3 4">
    <name type="scientific">Dictyostelium discoideum</name>
    <name type="common">Social amoeba</name>
    <dbReference type="NCBI Taxonomy" id="44689"/>
    <lineage>
        <taxon>Eukaryota</taxon>
        <taxon>Amoebozoa</taxon>
        <taxon>Evosea</taxon>
        <taxon>Eumycetozoa</taxon>
        <taxon>Dictyostelia</taxon>
        <taxon>Dictyosteliales</taxon>
        <taxon>Dictyosteliaceae</taxon>
        <taxon>Dictyostelium</taxon>
    </lineage>
</organism>
<comment type="caution">
    <text evidence="3">The sequence shown here is derived from an EMBL/GenBank/DDBJ whole genome shotgun (WGS) entry which is preliminary data.</text>
</comment>
<protein>
    <submittedName>
        <fullName evidence="3">Uncharacterized protein</fullName>
    </submittedName>
</protein>
<dbReference type="dictyBase" id="DDB_G0277735"/>
<evidence type="ECO:0000256" key="1">
    <source>
        <dbReference type="SAM" id="MobiDB-lite"/>
    </source>
</evidence>
<reference evidence="3 4" key="1">
    <citation type="journal article" date="2005" name="Nature">
        <title>The genome of the social amoeba Dictyostelium discoideum.</title>
        <authorList>
            <consortium name="The Dictyostelium discoideum Sequencing Consortium"/>
            <person name="Eichinger L."/>
            <person name="Pachebat J.A."/>
            <person name="Glockner G."/>
            <person name="Rajandream M.A."/>
            <person name="Sucgang R."/>
            <person name="Berriman M."/>
            <person name="Song J."/>
            <person name="Olsen R."/>
            <person name="Szafranski K."/>
            <person name="Xu Q."/>
            <person name="Tunggal B."/>
            <person name="Kummerfeld S."/>
            <person name="Madera M."/>
            <person name="Konfortov B.A."/>
            <person name="Rivero F."/>
            <person name="Bankier A.T."/>
            <person name="Lehmann R."/>
            <person name="Hamlin N."/>
            <person name="Davies R."/>
            <person name="Gaudet P."/>
            <person name="Fey P."/>
            <person name="Pilcher K."/>
            <person name="Chen G."/>
            <person name="Saunders D."/>
            <person name="Sodergren E."/>
            <person name="Davis P."/>
            <person name="Kerhornou A."/>
            <person name="Nie X."/>
            <person name="Hall N."/>
            <person name="Anjard C."/>
            <person name="Hemphill L."/>
            <person name="Bason N."/>
            <person name="Farbrother P."/>
            <person name="Desany B."/>
            <person name="Just E."/>
            <person name="Morio T."/>
            <person name="Rost R."/>
            <person name="Churcher C."/>
            <person name="Cooper J."/>
            <person name="Haydock S."/>
            <person name="van Driessche N."/>
            <person name="Cronin A."/>
            <person name="Goodhead I."/>
            <person name="Muzny D."/>
            <person name="Mourier T."/>
            <person name="Pain A."/>
            <person name="Lu M."/>
            <person name="Harper D."/>
            <person name="Lindsay R."/>
            <person name="Hauser H."/>
            <person name="James K."/>
            <person name="Quiles M."/>
            <person name="Madan Babu M."/>
            <person name="Saito T."/>
            <person name="Buchrieser C."/>
            <person name="Wardroper A."/>
            <person name="Felder M."/>
            <person name="Thangavelu M."/>
            <person name="Johnson D."/>
            <person name="Knights A."/>
            <person name="Loulseged H."/>
            <person name="Mungall K."/>
            <person name="Oliver K."/>
            <person name="Price C."/>
            <person name="Quail M.A."/>
            <person name="Urushihara H."/>
            <person name="Hernandez J."/>
            <person name="Rabbinowitsch E."/>
            <person name="Steffen D."/>
            <person name="Sanders M."/>
            <person name="Ma J."/>
            <person name="Kohara Y."/>
            <person name="Sharp S."/>
            <person name="Simmonds M."/>
            <person name="Spiegler S."/>
            <person name="Tivey A."/>
            <person name="Sugano S."/>
            <person name="White B."/>
            <person name="Walker D."/>
            <person name="Woodward J."/>
            <person name="Winckler T."/>
            <person name="Tanaka Y."/>
            <person name="Shaulsky G."/>
            <person name="Schleicher M."/>
            <person name="Weinstock G."/>
            <person name="Rosenthal A."/>
            <person name="Cox E.C."/>
            <person name="Chisholm R.L."/>
            <person name="Gibbs R."/>
            <person name="Loomis W.F."/>
            <person name="Platzer M."/>
            <person name="Kay R.R."/>
            <person name="Williams J."/>
            <person name="Dear P.H."/>
            <person name="Noegel A.A."/>
            <person name="Barrell B."/>
            <person name="Kuspa A."/>
        </authorList>
    </citation>
    <scope>NUCLEOTIDE SEQUENCE [LARGE SCALE GENOMIC DNA]</scope>
    <source>
        <strain evidence="3 4">AX4</strain>
    </source>
</reference>
<feature type="chain" id="PRO_5004304024" evidence="2">
    <location>
        <begin position="20"/>
        <end position="271"/>
    </location>
</feature>
<dbReference type="Proteomes" id="UP000002195">
    <property type="component" value="Unassembled WGS sequence"/>
</dbReference>
<dbReference type="RefSeq" id="XP_642470.1">
    <property type="nucleotide sequence ID" value="XM_637378.1"/>
</dbReference>
<dbReference type="HOGENOM" id="CLU_1028296_0_0_1"/>
<dbReference type="GeneID" id="8621181"/>
<accession>Q54Z83</accession>
<dbReference type="PaxDb" id="44689-DDB0169366"/>
<dbReference type="FunCoup" id="Q86KU1">
    <property type="interactions" value="1"/>
</dbReference>
<evidence type="ECO:0000313" key="4">
    <source>
        <dbReference type="Proteomes" id="UP000002195"/>
    </source>
</evidence>